<dbReference type="CDD" id="cd02440">
    <property type="entry name" value="AdoMet_MTases"/>
    <property type="match status" value="1"/>
</dbReference>
<dbReference type="GO" id="GO:0032259">
    <property type="term" value="P:methylation"/>
    <property type="evidence" value="ECO:0007669"/>
    <property type="project" value="UniProtKB-KW"/>
</dbReference>
<dbReference type="GO" id="GO:0008168">
    <property type="term" value="F:methyltransferase activity"/>
    <property type="evidence" value="ECO:0007669"/>
    <property type="project" value="UniProtKB-KW"/>
</dbReference>
<evidence type="ECO:0000256" key="3">
    <source>
        <dbReference type="ARBA" id="ARBA00022691"/>
    </source>
</evidence>
<accession>A0A1F6C774</accession>
<dbReference type="PANTHER" id="PTHR14614:SF164">
    <property type="entry name" value="HISTONE-ARGININE METHYLTRANSFERASE METTL23"/>
    <property type="match status" value="1"/>
</dbReference>
<keyword evidence="2" id="KW-0808">Transferase</keyword>
<evidence type="ECO:0008006" key="7">
    <source>
        <dbReference type="Google" id="ProtNLM"/>
    </source>
</evidence>
<name>A0A1F6C774_HANXR</name>
<proteinExistence type="inferred from homology"/>
<dbReference type="PANTHER" id="PTHR14614">
    <property type="entry name" value="HEPATOCELLULAR CARCINOMA-ASSOCIATED ANTIGEN"/>
    <property type="match status" value="1"/>
</dbReference>
<dbReference type="InterPro" id="IPR019410">
    <property type="entry name" value="Methyltransf_16"/>
</dbReference>
<gene>
    <name evidence="5" type="ORF">A3F84_22940</name>
</gene>
<keyword evidence="1" id="KW-0489">Methyltransferase</keyword>
<comment type="similarity">
    <text evidence="4">Belongs to the methyltransferase superfamily. METTL23 family.</text>
</comment>
<evidence type="ECO:0000256" key="1">
    <source>
        <dbReference type="ARBA" id="ARBA00022603"/>
    </source>
</evidence>
<dbReference type="EMBL" id="MFKF01000390">
    <property type="protein sequence ID" value="OGG44968.1"/>
    <property type="molecule type" value="Genomic_DNA"/>
</dbReference>
<evidence type="ECO:0000313" key="6">
    <source>
        <dbReference type="Proteomes" id="UP000178606"/>
    </source>
</evidence>
<keyword evidence="3" id="KW-0949">S-adenosyl-L-methionine</keyword>
<protein>
    <recommendedName>
        <fullName evidence="7">Methyltransferase domain-containing protein</fullName>
    </recommendedName>
</protein>
<dbReference type="Gene3D" id="3.40.50.150">
    <property type="entry name" value="Vaccinia Virus protein VP39"/>
    <property type="match status" value="1"/>
</dbReference>
<dbReference type="InterPro" id="IPR029063">
    <property type="entry name" value="SAM-dependent_MTases_sf"/>
</dbReference>
<evidence type="ECO:0000256" key="4">
    <source>
        <dbReference type="ARBA" id="ARBA00043988"/>
    </source>
</evidence>
<dbReference type="Proteomes" id="UP000178606">
    <property type="component" value="Unassembled WGS sequence"/>
</dbReference>
<dbReference type="AlphaFoldDB" id="A0A1F6C774"/>
<comment type="caution">
    <text evidence="5">The sequence shown here is derived from an EMBL/GenBank/DDBJ whole genome shotgun (WGS) entry which is preliminary data.</text>
</comment>
<evidence type="ECO:0000313" key="5">
    <source>
        <dbReference type="EMBL" id="OGG44968.1"/>
    </source>
</evidence>
<dbReference type="SUPFAM" id="SSF53335">
    <property type="entry name" value="S-adenosyl-L-methionine-dependent methyltransferases"/>
    <property type="match status" value="1"/>
</dbReference>
<dbReference type="Pfam" id="PF10294">
    <property type="entry name" value="Methyltransf_16"/>
    <property type="match status" value="1"/>
</dbReference>
<organism evidence="5 6">
    <name type="scientific">Handelsmanbacteria sp. (strain RIFCSPLOWO2_12_FULL_64_10)</name>
    <dbReference type="NCBI Taxonomy" id="1817868"/>
    <lineage>
        <taxon>Bacteria</taxon>
        <taxon>Candidatus Handelsmaniibacteriota</taxon>
    </lineage>
</organism>
<evidence type="ECO:0000256" key="2">
    <source>
        <dbReference type="ARBA" id="ARBA00022679"/>
    </source>
</evidence>
<reference evidence="5 6" key="1">
    <citation type="journal article" date="2016" name="Nat. Commun.">
        <title>Thousands of microbial genomes shed light on interconnected biogeochemical processes in an aquifer system.</title>
        <authorList>
            <person name="Anantharaman K."/>
            <person name="Brown C.T."/>
            <person name="Hug L.A."/>
            <person name="Sharon I."/>
            <person name="Castelle C.J."/>
            <person name="Probst A.J."/>
            <person name="Thomas B.C."/>
            <person name="Singh A."/>
            <person name="Wilkins M.J."/>
            <person name="Karaoz U."/>
            <person name="Brodie E.L."/>
            <person name="Williams K.H."/>
            <person name="Hubbard S.S."/>
            <person name="Banfield J.F."/>
        </authorList>
    </citation>
    <scope>NUCLEOTIDE SEQUENCE [LARGE SCALE GENOMIC DNA]</scope>
    <source>
        <strain evidence="6">RIFCSPLOWO2_12_FULL_64_10</strain>
    </source>
</reference>
<sequence length="200" mass="21880">MDLGPCSVSLLTVADVNDLLDRTDLDQSDPPYWAELWASSVGLAQHLCKDNALLGRRALEIGCGLGLSGIAAAKAGASVLLTDVNPDAVAFALRNARRNGCLNVEARRLSWLFPALEGTFDLILGADVIYDPDHFDPIARLIVNHLAPKGRAVFAEPRRDVACHFFDTMKEHGFTCIRFVEDVELSGHTHRIGIAEFERD</sequence>